<dbReference type="RefSeq" id="WP_169665470.1">
    <property type="nucleotide sequence ID" value="NZ_CP076133.1"/>
</dbReference>
<dbReference type="EMBL" id="CP076133">
    <property type="protein sequence ID" value="QWG04578.1"/>
    <property type="molecule type" value="Genomic_DNA"/>
</dbReference>
<proteinExistence type="predicted"/>
<protein>
    <recommendedName>
        <fullName evidence="3">DUF2007 domain-containing protein</fullName>
    </recommendedName>
</protein>
<organism evidence="1 2">
    <name type="scientific">Flammeovirga yaeyamensis</name>
    <dbReference type="NCBI Taxonomy" id="367791"/>
    <lineage>
        <taxon>Bacteria</taxon>
        <taxon>Pseudomonadati</taxon>
        <taxon>Bacteroidota</taxon>
        <taxon>Cytophagia</taxon>
        <taxon>Cytophagales</taxon>
        <taxon>Flammeovirgaceae</taxon>
        <taxon>Flammeovirga</taxon>
    </lineage>
</organism>
<gene>
    <name evidence="1" type="ORF">KMW28_27150</name>
</gene>
<keyword evidence="2" id="KW-1185">Reference proteome</keyword>
<evidence type="ECO:0008006" key="3">
    <source>
        <dbReference type="Google" id="ProtNLM"/>
    </source>
</evidence>
<name>A0AAX1NEF0_9BACT</name>
<sequence length="77" mass="8382">MKYILLGEAVTSVYEANESLSNVIATQKLSGGEIVAFDDSTDPVVVLSASIGYMEFAVVNSEEDYLELKRGFEENGK</sequence>
<accession>A0AAX1NEF0</accession>
<dbReference type="KEGG" id="fya:KMW28_27150"/>
<evidence type="ECO:0000313" key="2">
    <source>
        <dbReference type="Proteomes" id="UP000678679"/>
    </source>
</evidence>
<dbReference type="Proteomes" id="UP000678679">
    <property type="component" value="Chromosome 2"/>
</dbReference>
<evidence type="ECO:0000313" key="1">
    <source>
        <dbReference type="EMBL" id="QWG04578.1"/>
    </source>
</evidence>
<dbReference type="AlphaFoldDB" id="A0AAX1NEF0"/>
<reference evidence="1 2" key="1">
    <citation type="submission" date="2021-05" db="EMBL/GenBank/DDBJ databases">
        <title>Comparative genomic studies on the polysaccharide-degrading batcterial strains of the Flammeovirga genus.</title>
        <authorList>
            <person name="Zewei F."/>
            <person name="Zheng Z."/>
            <person name="Yu L."/>
            <person name="Ruyue G."/>
            <person name="Yanhong M."/>
            <person name="Yuanyuan C."/>
            <person name="Jingyan G."/>
            <person name="Wenjun H."/>
        </authorList>
    </citation>
    <scope>NUCLEOTIDE SEQUENCE [LARGE SCALE GENOMIC DNA]</scope>
    <source>
        <strain evidence="1 2">NBRC:100898</strain>
    </source>
</reference>